<dbReference type="EMBL" id="CP037422">
    <property type="protein sequence ID" value="QDU10177.1"/>
    <property type="molecule type" value="Genomic_DNA"/>
</dbReference>
<organism evidence="1 2">
    <name type="scientific">Gimesia aquarii</name>
    <dbReference type="NCBI Taxonomy" id="2527964"/>
    <lineage>
        <taxon>Bacteria</taxon>
        <taxon>Pseudomonadati</taxon>
        <taxon>Planctomycetota</taxon>
        <taxon>Planctomycetia</taxon>
        <taxon>Planctomycetales</taxon>
        <taxon>Planctomycetaceae</taxon>
        <taxon>Gimesia</taxon>
    </lineage>
</organism>
<reference evidence="1 2" key="1">
    <citation type="submission" date="2019-03" db="EMBL/GenBank/DDBJ databases">
        <title>Deep-cultivation of Planctomycetes and their phenomic and genomic characterization uncovers novel biology.</title>
        <authorList>
            <person name="Wiegand S."/>
            <person name="Jogler M."/>
            <person name="Boedeker C."/>
            <person name="Pinto D."/>
            <person name="Vollmers J."/>
            <person name="Rivas-Marin E."/>
            <person name="Kohn T."/>
            <person name="Peeters S.H."/>
            <person name="Heuer A."/>
            <person name="Rast P."/>
            <person name="Oberbeckmann S."/>
            <person name="Bunk B."/>
            <person name="Jeske O."/>
            <person name="Meyerdierks A."/>
            <person name="Storesund J.E."/>
            <person name="Kallscheuer N."/>
            <person name="Luecker S."/>
            <person name="Lage O.M."/>
            <person name="Pohl T."/>
            <person name="Merkel B.J."/>
            <person name="Hornburger P."/>
            <person name="Mueller R.-W."/>
            <person name="Bruemmer F."/>
            <person name="Labrenz M."/>
            <person name="Spormann A.M."/>
            <person name="Op den Camp H."/>
            <person name="Overmann J."/>
            <person name="Amann R."/>
            <person name="Jetten M.S.M."/>
            <person name="Mascher T."/>
            <person name="Medema M.H."/>
            <person name="Devos D.P."/>
            <person name="Kaster A.-K."/>
            <person name="Ovreas L."/>
            <person name="Rohde M."/>
            <person name="Galperin M.Y."/>
            <person name="Jogler C."/>
        </authorList>
    </citation>
    <scope>NUCLEOTIDE SEQUENCE [LARGE SCALE GENOMIC DNA]</scope>
    <source>
        <strain evidence="1 2">V202</strain>
    </source>
</reference>
<keyword evidence="2" id="KW-1185">Reference proteome</keyword>
<dbReference type="Proteomes" id="UP000318384">
    <property type="component" value="Chromosome"/>
</dbReference>
<dbReference type="AlphaFoldDB" id="A0A517WY38"/>
<proteinExistence type="predicted"/>
<gene>
    <name evidence="1" type="ORF">V202x_35760</name>
</gene>
<protein>
    <submittedName>
        <fullName evidence="1">Uncharacterized protein</fullName>
    </submittedName>
</protein>
<sequence>MCCLAFRVLHLLYGWKKVCGLSCVYHGEWRRLVKFDLCALMSQGWYFRDQWIGDLCSGRVRLGTNSSENWEPVLLMIFESLLKRGGFIVMASTGAEIFSIPNFFTRARDAEVSNFVRGAAVSSGKCMLNMENNFSP</sequence>
<accession>A0A517WY38</accession>
<evidence type="ECO:0000313" key="2">
    <source>
        <dbReference type="Proteomes" id="UP000318384"/>
    </source>
</evidence>
<evidence type="ECO:0000313" key="1">
    <source>
        <dbReference type="EMBL" id="QDU10177.1"/>
    </source>
</evidence>
<name>A0A517WY38_9PLAN</name>